<dbReference type="GO" id="GO:0000981">
    <property type="term" value="F:DNA-binding transcription factor activity, RNA polymerase II-specific"/>
    <property type="evidence" value="ECO:0007669"/>
    <property type="project" value="InterPro"/>
</dbReference>
<organism evidence="4 5">
    <name type="scientific">Mycena citricolor</name>
    <dbReference type="NCBI Taxonomy" id="2018698"/>
    <lineage>
        <taxon>Eukaryota</taxon>
        <taxon>Fungi</taxon>
        <taxon>Dikarya</taxon>
        <taxon>Basidiomycota</taxon>
        <taxon>Agaricomycotina</taxon>
        <taxon>Agaricomycetes</taxon>
        <taxon>Agaricomycetidae</taxon>
        <taxon>Agaricales</taxon>
        <taxon>Marasmiineae</taxon>
        <taxon>Mycenaceae</taxon>
        <taxon>Mycena</taxon>
    </lineage>
</organism>
<name>A0AAD2HUU0_9AGAR</name>
<evidence type="ECO:0000259" key="3">
    <source>
        <dbReference type="PROSITE" id="PS50048"/>
    </source>
</evidence>
<feature type="compositionally biased region" description="Low complexity" evidence="1">
    <location>
        <begin position="382"/>
        <end position="398"/>
    </location>
</feature>
<feature type="compositionally biased region" description="Basic and acidic residues" evidence="1">
    <location>
        <begin position="344"/>
        <end position="355"/>
    </location>
</feature>
<reference evidence="4" key="1">
    <citation type="submission" date="2023-11" db="EMBL/GenBank/DDBJ databases">
        <authorList>
            <person name="De Vega J J."/>
            <person name="De Vega J J."/>
        </authorList>
    </citation>
    <scope>NUCLEOTIDE SEQUENCE</scope>
</reference>
<feature type="region of interest" description="Disordered" evidence="1">
    <location>
        <begin position="184"/>
        <end position="214"/>
    </location>
</feature>
<keyword evidence="2" id="KW-0732">Signal</keyword>
<evidence type="ECO:0000313" key="5">
    <source>
        <dbReference type="Proteomes" id="UP001295794"/>
    </source>
</evidence>
<evidence type="ECO:0000256" key="2">
    <source>
        <dbReference type="SAM" id="SignalP"/>
    </source>
</evidence>
<dbReference type="Gene3D" id="4.10.240.10">
    <property type="entry name" value="Zn(2)-C6 fungal-type DNA-binding domain"/>
    <property type="match status" value="1"/>
</dbReference>
<accession>A0AAD2HUU0</accession>
<keyword evidence="5" id="KW-1185">Reference proteome</keyword>
<feature type="chain" id="PRO_5041904811" description="Zn(2)-C6 fungal-type domain-containing protein" evidence="2">
    <location>
        <begin position="22"/>
        <end position="651"/>
    </location>
</feature>
<dbReference type="SUPFAM" id="SSF57701">
    <property type="entry name" value="Zn2/Cys6 DNA-binding domain"/>
    <property type="match status" value="1"/>
</dbReference>
<dbReference type="AlphaFoldDB" id="A0AAD2HUU0"/>
<gene>
    <name evidence="4" type="ORF">MYCIT1_LOCUS32097</name>
</gene>
<feature type="signal peptide" evidence="2">
    <location>
        <begin position="1"/>
        <end position="21"/>
    </location>
</feature>
<dbReference type="PROSITE" id="PS50048">
    <property type="entry name" value="ZN2_CY6_FUNGAL_2"/>
    <property type="match status" value="1"/>
</dbReference>
<evidence type="ECO:0000256" key="1">
    <source>
        <dbReference type="SAM" id="MobiDB-lite"/>
    </source>
</evidence>
<dbReference type="EMBL" id="CAVNYO010000444">
    <property type="protein sequence ID" value="CAK5281178.1"/>
    <property type="molecule type" value="Genomic_DNA"/>
</dbReference>
<sequence>VIATFLLISVIAVRCPARSRATAPLQSRMDELHAASDELFYKTFPAARPTLQSARVEAEHARMFAPHRMTTSSLAVSSTCPAPIATSPSSPYSAGDVPTQYARQDPRFAHGFLSPANPENPMFWGAQPSESTSPRAAPTLSILSPTQAPPASHQLLPRLALGNAVYPSPNADYPVSTTSSFASPGPAFGSPTNHLASPNGVYPSPSSAEGTSPPPLFATSPFEIIYSDPTVFGGKPLGAFVAERGGSLNYPYKAPQILASAPIAEVDMYPGIDVPPPMVFSHPSSSLIASALGMPRHQPRSLHPSSLLPSTSVRSRTDPLSVASSSSPSSPPDLSSSAKRKARERQPRRPPPEKRRNGHYPASPPRSVMLALAEEEGDGAPGEEPMPGSSKQRRSPSSPRRKDSTMAVASAAAAAAATGVEITSVKELQKKPPLACLFCRGRKIACGPSMPVPGKPDKFACNQCQRRALECTYPSESRRGMRKKKTDTEAEASGEQEGSKDSPPDSKESSASTSSAVSVTDIDVCISVPIGADSDDTVAAPGVLDGTDCVAEDGAAAAAEGFHDVGGLGLGYEFGLAMGDVAAHPFDVGTDGDDFAASLAATIGSSMDTSAFEIMHASTIKAVNVVPPTVKHHRTKDPRLNRALPLAALES</sequence>
<feature type="compositionally biased region" description="Basic and acidic residues" evidence="1">
    <location>
        <begin position="497"/>
        <end position="508"/>
    </location>
</feature>
<evidence type="ECO:0000313" key="4">
    <source>
        <dbReference type="EMBL" id="CAK5281178.1"/>
    </source>
</evidence>
<dbReference type="Proteomes" id="UP001295794">
    <property type="component" value="Unassembled WGS sequence"/>
</dbReference>
<feature type="compositionally biased region" description="Low complexity" evidence="1">
    <location>
        <begin position="301"/>
        <end position="337"/>
    </location>
</feature>
<feature type="region of interest" description="Disordered" evidence="1">
    <location>
        <begin position="475"/>
        <end position="515"/>
    </location>
</feature>
<dbReference type="InterPro" id="IPR001138">
    <property type="entry name" value="Zn2Cys6_DnaBD"/>
</dbReference>
<dbReference type="InterPro" id="IPR036864">
    <property type="entry name" value="Zn2-C6_fun-type_DNA-bd_sf"/>
</dbReference>
<feature type="region of interest" description="Disordered" evidence="1">
    <location>
        <begin position="295"/>
        <end position="409"/>
    </location>
</feature>
<feature type="domain" description="Zn(2)-C6 fungal-type" evidence="3">
    <location>
        <begin position="435"/>
        <end position="473"/>
    </location>
</feature>
<dbReference type="CDD" id="cd00067">
    <property type="entry name" value="GAL4"/>
    <property type="match status" value="1"/>
</dbReference>
<dbReference type="GO" id="GO:0008270">
    <property type="term" value="F:zinc ion binding"/>
    <property type="evidence" value="ECO:0007669"/>
    <property type="project" value="InterPro"/>
</dbReference>
<comment type="caution">
    <text evidence="4">The sequence shown here is derived from an EMBL/GenBank/DDBJ whole genome shotgun (WGS) entry which is preliminary data.</text>
</comment>
<feature type="non-terminal residue" evidence="4">
    <location>
        <position position="651"/>
    </location>
</feature>
<proteinExistence type="predicted"/>
<dbReference type="SMART" id="SM00066">
    <property type="entry name" value="GAL4"/>
    <property type="match status" value="1"/>
</dbReference>
<protein>
    <recommendedName>
        <fullName evidence="3">Zn(2)-C6 fungal-type domain-containing protein</fullName>
    </recommendedName>
</protein>
<dbReference type="Pfam" id="PF00172">
    <property type="entry name" value="Zn_clus"/>
    <property type="match status" value="1"/>
</dbReference>